<feature type="binding site" evidence="10">
    <location>
        <position position="491"/>
    </location>
    <ligand>
        <name>L-glutamate</name>
        <dbReference type="ChEBI" id="CHEBI:29985"/>
    </ligand>
</feature>
<dbReference type="InterPro" id="IPR043137">
    <property type="entry name" value="GGT_ssub_C"/>
</dbReference>
<dbReference type="EC" id="2.3.2.2" evidence="11"/>
<dbReference type="InterPro" id="IPR029055">
    <property type="entry name" value="Ntn_hydrolases_N"/>
</dbReference>
<comment type="caution">
    <text evidence="13">The sequence shown here is derived from an EMBL/GenBank/DDBJ whole genome shotgun (WGS) entry which is preliminary data.</text>
</comment>
<dbReference type="InterPro" id="IPR043138">
    <property type="entry name" value="GGT_lsub"/>
</dbReference>
<proteinExistence type="inferred from homology"/>
<evidence type="ECO:0000256" key="8">
    <source>
        <dbReference type="ARBA" id="ARBA00047417"/>
    </source>
</evidence>
<dbReference type="Pfam" id="PF01019">
    <property type="entry name" value="G_glu_transpept"/>
    <property type="match status" value="1"/>
</dbReference>
<gene>
    <name evidence="13" type="ORF">AMR76_14210</name>
</gene>
<dbReference type="NCBIfam" id="TIGR00066">
    <property type="entry name" value="g_glut_trans"/>
    <property type="match status" value="1"/>
</dbReference>
<keyword evidence="4 11" id="KW-0808">Transferase</keyword>
<evidence type="ECO:0000256" key="12">
    <source>
        <dbReference type="SAM" id="SignalP"/>
    </source>
</evidence>
<keyword evidence="5 11" id="KW-0378">Hydrolase</keyword>
<dbReference type="Gene3D" id="3.60.20.40">
    <property type="match status" value="1"/>
</dbReference>
<dbReference type="EC" id="3.4.19.13" evidence="11"/>
<dbReference type="AlphaFoldDB" id="A0A0Q2SCU5"/>
<feature type="binding site" evidence="10">
    <location>
        <begin position="469"/>
        <end position="470"/>
    </location>
    <ligand>
        <name>L-glutamate</name>
        <dbReference type="ChEBI" id="CHEBI:29985"/>
    </ligand>
</feature>
<dbReference type="SUPFAM" id="SSF56235">
    <property type="entry name" value="N-terminal nucleophile aminohydrolases (Ntn hydrolases)"/>
    <property type="match status" value="1"/>
</dbReference>
<dbReference type="InterPro" id="IPR000101">
    <property type="entry name" value="GGT_peptidase"/>
</dbReference>
<comment type="similarity">
    <text evidence="3 11">Belongs to the gamma-glutamyltransferase family.</text>
</comment>
<keyword evidence="6 11" id="KW-0865">Zymogen</keyword>
<comment type="pathway">
    <text evidence="11">Sulfur metabolism; glutathione metabolism.</text>
</comment>
<keyword evidence="7 11" id="KW-0012">Acyltransferase</keyword>
<protein>
    <recommendedName>
        <fullName evidence="11">Glutathione hydrolase proenzyme</fullName>
        <ecNumber evidence="11">2.3.2.2</ecNumber>
        <ecNumber evidence="11">3.4.19.13</ecNumber>
    </recommendedName>
    <component>
        <recommendedName>
            <fullName evidence="11">Glutathione hydrolase large chain</fullName>
        </recommendedName>
    </component>
    <component>
        <recommendedName>
            <fullName evidence="11">Glutathione hydrolase small chain</fullName>
        </recommendedName>
    </component>
</protein>
<dbReference type="FunCoup" id="A0A0Q2SCU5">
    <property type="interactions" value="308"/>
</dbReference>
<dbReference type="PANTHER" id="PTHR43199">
    <property type="entry name" value="GLUTATHIONE HYDROLASE"/>
    <property type="match status" value="1"/>
</dbReference>
<sequence length="584" mass="62733">MQWTLATLATSGLIFSFAAQAAPNQATDAIAPEQSSGLASKQLVNAQNWMVTAANPLAAEAGAQILRDGGNAIDAMVTVQLMLGLVEPQSSGIGGGAFLVYWDAKQKALTTFDGRETAPLDATPQLFLDSAGQPLKFYDAVVGGRSVGTPGTVKLLWETHRLYGKMAWARLIEPVVKRAQEGFEVSPRLATLIADDQQRLSRFPATKAYFFQPDGSPLTAGTVLKNPEYAATLSAIAQRGDKAFYQGEIAEDIVHTVQTAMGNPGVLAQHDFDAYQIKQRAAVCAPYQSYQVCGMGPPSSGALTVGQILALTEQYDLKGWGASSAKSWQVIGDASRLAFADRGLYMADQDYVPMPTEGLLDPGYLAQRAKLIQPGKALTRAEAGTPPWQHAMLQSHDQSIELPSTSHFNIVDRDGNVVSMTTTIENAFGSRLFVRGFLLNNELTDFSFATHENGRPIANRLEPGKRPRSSMAPTIVLHNDQPYLAIGSPGGSRIIGYVAQALIAHLQWGMDIQRAIDQPHVLNRFGETDVEQGTQAAQLKPALEQMGVKVAVRDLNSGLHAIRITAQGLEGAADPRREGVAIGE</sequence>
<comment type="catalytic activity">
    <reaction evidence="8 11">
        <text>an N-terminal (5-L-glutamyl)-[peptide] + an alpha-amino acid = 5-L-glutamyl amino acid + an N-terminal L-alpha-aminoacyl-[peptide]</text>
        <dbReference type="Rhea" id="RHEA:23904"/>
        <dbReference type="Rhea" id="RHEA-COMP:9780"/>
        <dbReference type="Rhea" id="RHEA-COMP:9795"/>
        <dbReference type="ChEBI" id="CHEBI:77644"/>
        <dbReference type="ChEBI" id="CHEBI:78597"/>
        <dbReference type="ChEBI" id="CHEBI:78599"/>
        <dbReference type="ChEBI" id="CHEBI:78608"/>
        <dbReference type="EC" id="2.3.2.2"/>
    </reaction>
</comment>
<evidence type="ECO:0000256" key="10">
    <source>
        <dbReference type="PIRSR" id="PIRSR600101-2"/>
    </source>
</evidence>
<organism evidence="13 14">
    <name type="scientific">Vibrio furnissii</name>
    <dbReference type="NCBI Taxonomy" id="29494"/>
    <lineage>
        <taxon>Bacteria</taxon>
        <taxon>Pseudomonadati</taxon>
        <taxon>Pseudomonadota</taxon>
        <taxon>Gammaproteobacteria</taxon>
        <taxon>Vibrionales</taxon>
        <taxon>Vibrionaceae</taxon>
        <taxon>Vibrio</taxon>
    </lineage>
</organism>
<keyword evidence="11" id="KW-0317">Glutathione biosynthesis</keyword>
<reference evidence="13 14" key="1">
    <citation type="submission" date="2015-08" db="EMBL/GenBank/DDBJ databases">
        <title>Antibacterial properties of a collection of Vibrionaceae strains.</title>
        <authorList>
            <person name="Giubergia S."/>
        </authorList>
    </citation>
    <scope>NUCLEOTIDE SEQUENCE [LARGE SCALE GENOMIC DNA]</scope>
    <source>
        <strain evidence="13 14">S0821</strain>
    </source>
</reference>
<dbReference type="PRINTS" id="PR01210">
    <property type="entry name" value="GGTRANSPTASE"/>
</dbReference>
<evidence type="ECO:0000313" key="14">
    <source>
        <dbReference type="Proteomes" id="UP000051221"/>
    </source>
</evidence>
<dbReference type="RefSeq" id="WP_055466436.1">
    <property type="nucleotide sequence ID" value="NZ_LKHS01000011.1"/>
</dbReference>
<dbReference type="Gene3D" id="1.10.246.130">
    <property type="match status" value="1"/>
</dbReference>
<dbReference type="GO" id="GO:0036374">
    <property type="term" value="F:glutathione hydrolase activity"/>
    <property type="evidence" value="ECO:0007669"/>
    <property type="project" value="UniProtKB-UniRule"/>
</dbReference>
<feature type="binding site" evidence="10">
    <location>
        <position position="445"/>
    </location>
    <ligand>
        <name>L-glutamate</name>
        <dbReference type="ChEBI" id="CHEBI:29985"/>
    </ligand>
</feature>
<evidence type="ECO:0000256" key="5">
    <source>
        <dbReference type="ARBA" id="ARBA00022801"/>
    </source>
</evidence>
<dbReference type="Proteomes" id="UP000051221">
    <property type="component" value="Unassembled WGS sequence"/>
</dbReference>
<dbReference type="InParanoid" id="A0A0Q2SCU5"/>
<evidence type="ECO:0000256" key="7">
    <source>
        <dbReference type="ARBA" id="ARBA00023315"/>
    </source>
</evidence>
<name>A0A0Q2SCU5_VIBFU</name>
<dbReference type="GO" id="GO:0006751">
    <property type="term" value="P:glutathione catabolic process"/>
    <property type="evidence" value="ECO:0007669"/>
    <property type="project" value="UniProtKB-UniRule"/>
</dbReference>
<evidence type="ECO:0000256" key="3">
    <source>
        <dbReference type="ARBA" id="ARBA00009381"/>
    </source>
</evidence>
<dbReference type="InterPro" id="IPR051792">
    <property type="entry name" value="GGT_bact"/>
</dbReference>
<evidence type="ECO:0000256" key="4">
    <source>
        <dbReference type="ARBA" id="ARBA00022679"/>
    </source>
</evidence>
<evidence type="ECO:0000313" key="13">
    <source>
        <dbReference type="EMBL" id="KQH85251.1"/>
    </source>
</evidence>
<accession>A0A0Q2SCU5</accession>
<comment type="catalytic activity">
    <reaction evidence="1 11">
        <text>an S-substituted glutathione + H2O = an S-substituted L-cysteinylglycine + L-glutamate</text>
        <dbReference type="Rhea" id="RHEA:59468"/>
        <dbReference type="ChEBI" id="CHEBI:15377"/>
        <dbReference type="ChEBI" id="CHEBI:29985"/>
        <dbReference type="ChEBI" id="CHEBI:90779"/>
        <dbReference type="ChEBI" id="CHEBI:143103"/>
        <dbReference type="EC" id="3.4.19.13"/>
    </reaction>
</comment>
<comment type="PTM">
    <text evidence="11">Cleaved by autocatalysis into a large and a small subunit.</text>
</comment>
<feature type="binding site" evidence="10">
    <location>
        <position position="115"/>
    </location>
    <ligand>
        <name>L-glutamate</name>
        <dbReference type="ChEBI" id="CHEBI:29985"/>
    </ligand>
</feature>
<dbReference type="PANTHER" id="PTHR43199:SF1">
    <property type="entry name" value="GLUTATHIONE HYDROLASE PROENZYME"/>
    <property type="match status" value="1"/>
</dbReference>
<feature type="signal peptide" evidence="12">
    <location>
        <begin position="1"/>
        <end position="21"/>
    </location>
</feature>
<dbReference type="EMBL" id="LKHS01000011">
    <property type="protein sequence ID" value="KQH85251.1"/>
    <property type="molecule type" value="Genomic_DNA"/>
</dbReference>
<evidence type="ECO:0000256" key="9">
    <source>
        <dbReference type="PIRSR" id="PIRSR600101-1"/>
    </source>
</evidence>
<keyword evidence="14" id="KW-1185">Reference proteome</keyword>
<feature type="chain" id="PRO_5006196747" description="Glutathione hydrolase proenzyme" evidence="12">
    <location>
        <begin position="22"/>
        <end position="584"/>
    </location>
</feature>
<evidence type="ECO:0000256" key="1">
    <source>
        <dbReference type="ARBA" id="ARBA00001049"/>
    </source>
</evidence>
<keyword evidence="12" id="KW-0732">Signal</keyword>
<comment type="catalytic activity">
    <reaction evidence="2 11">
        <text>glutathione + H2O = L-cysteinylglycine + L-glutamate</text>
        <dbReference type="Rhea" id="RHEA:28807"/>
        <dbReference type="ChEBI" id="CHEBI:15377"/>
        <dbReference type="ChEBI" id="CHEBI:29985"/>
        <dbReference type="ChEBI" id="CHEBI:57925"/>
        <dbReference type="ChEBI" id="CHEBI:61694"/>
        <dbReference type="EC" id="3.4.19.13"/>
    </reaction>
</comment>
<dbReference type="GO" id="GO:0006750">
    <property type="term" value="P:glutathione biosynthetic process"/>
    <property type="evidence" value="ECO:0007669"/>
    <property type="project" value="UniProtKB-KW"/>
</dbReference>
<evidence type="ECO:0000256" key="2">
    <source>
        <dbReference type="ARBA" id="ARBA00001089"/>
    </source>
</evidence>
<dbReference type="UniPathway" id="UPA00204"/>
<feature type="active site" description="Nucleophile" evidence="9">
    <location>
        <position position="405"/>
    </location>
</feature>
<evidence type="ECO:0000256" key="11">
    <source>
        <dbReference type="RuleBase" id="RU368036"/>
    </source>
</evidence>
<comment type="subunit">
    <text evidence="11">This enzyme consists of two polypeptide chains, which are synthesized in precursor form from a single polypeptide.</text>
</comment>
<dbReference type="GO" id="GO:0103068">
    <property type="term" value="F:leukotriene C4 gamma-glutamyl transferase activity"/>
    <property type="evidence" value="ECO:0007669"/>
    <property type="project" value="UniProtKB-EC"/>
</dbReference>
<evidence type="ECO:0000256" key="6">
    <source>
        <dbReference type="ARBA" id="ARBA00023145"/>
    </source>
</evidence>